<dbReference type="InterPro" id="IPR000587">
    <property type="entry name" value="Creatinase_N"/>
</dbReference>
<reference evidence="6 7" key="1">
    <citation type="submission" date="2020-02" db="EMBL/GenBank/DDBJ databases">
        <authorList>
            <person name="Ferguson B K."/>
        </authorList>
    </citation>
    <scope>NUCLEOTIDE SEQUENCE [LARGE SCALE GENOMIC DNA]</scope>
</reference>
<evidence type="ECO:0008006" key="8">
    <source>
        <dbReference type="Google" id="ProtNLM"/>
    </source>
</evidence>
<evidence type="ECO:0000259" key="5">
    <source>
        <dbReference type="Pfam" id="PF01321"/>
    </source>
</evidence>
<dbReference type="InterPro" id="IPR050422">
    <property type="entry name" value="X-Pro_aminopeptidase_P"/>
</dbReference>
<dbReference type="Gene3D" id="3.90.230.10">
    <property type="entry name" value="Creatinase/methionine aminopeptidase superfamily"/>
    <property type="match status" value="1"/>
</dbReference>
<dbReference type="PANTHER" id="PTHR43763">
    <property type="entry name" value="XAA-PRO AMINOPEPTIDASE 1"/>
    <property type="match status" value="1"/>
</dbReference>
<name>A0A6H5H6W6_9HEMI</name>
<accession>A0A6H5H6W6</accession>
<feature type="domain" description="Peptidase M24" evidence="4">
    <location>
        <begin position="267"/>
        <end position="369"/>
    </location>
</feature>
<evidence type="ECO:0000313" key="7">
    <source>
        <dbReference type="Proteomes" id="UP000479000"/>
    </source>
</evidence>
<dbReference type="EMBL" id="CADCXU010024227">
    <property type="protein sequence ID" value="CAB0011574.1"/>
    <property type="molecule type" value="Genomic_DNA"/>
</dbReference>
<dbReference type="PANTHER" id="PTHR43763:SF6">
    <property type="entry name" value="XAA-PRO AMINOPEPTIDASE 1"/>
    <property type="match status" value="1"/>
</dbReference>
<dbReference type="Pfam" id="PF01321">
    <property type="entry name" value="Creatinase_N"/>
    <property type="match status" value="1"/>
</dbReference>
<dbReference type="SUPFAM" id="SSF55920">
    <property type="entry name" value="Creatinase/aminopeptidase"/>
    <property type="match status" value="1"/>
</dbReference>
<dbReference type="AlphaFoldDB" id="A0A6H5H6W6"/>
<evidence type="ECO:0000256" key="1">
    <source>
        <dbReference type="ARBA" id="ARBA00008766"/>
    </source>
</evidence>
<organism evidence="6 7">
    <name type="scientific">Nesidiocoris tenuis</name>
    <dbReference type="NCBI Taxonomy" id="355587"/>
    <lineage>
        <taxon>Eukaryota</taxon>
        <taxon>Metazoa</taxon>
        <taxon>Ecdysozoa</taxon>
        <taxon>Arthropoda</taxon>
        <taxon>Hexapoda</taxon>
        <taxon>Insecta</taxon>
        <taxon>Pterygota</taxon>
        <taxon>Neoptera</taxon>
        <taxon>Paraneoptera</taxon>
        <taxon>Hemiptera</taxon>
        <taxon>Heteroptera</taxon>
        <taxon>Panheteroptera</taxon>
        <taxon>Cimicomorpha</taxon>
        <taxon>Miridae</taxon>
        <taxon>Dicyphina</taxon>
        <taxon>Nesidiocoris</taxon>
    </lineage>
</organism>
<evidence type="ECO:0000259" key="4">
    <source>
        <dbReference type="Pfam" id="PF00557"/>
    </source>
</evidence>
<dbReference type="GO" id="GO:0046872">
    <property type="term" value="F:metal ion binding"/>
    <property type="evidence" value="ECO:0007669"/>
    <property type="project" value="UniProtKB-KW"/>
</dbReference>
<proteinExistence type="inferred from homology"/>
<comment type="similarity">
    <text evidence="1">Belongs to the peptidase M24B family.</text>
</comment>
<dbReference type="OrthoDB" id="9995434at2759"/>
<dbReference type="InterPro" id="IPR000994">
    <property type="entry name" value="Pept_M24"/>
</dbReference>
<dbReference type="InterPro" id="IPR029149">
    <property type="entry name" value="Creatin/AminoP/Spt16_N"/>
</dbReference>
<dbReference type="Gene3D" id="3.40.350.10">
    <property type="entry name" value="Creatinase/prolidase N-terminal domain"/>
    <property type="match status" value="1"/>
</dbReference>
<evidence type="ECO:0000256" key="2">
    <source>
        <dbReference type="ARBA" id="ARBA00022723"/>
    </source>
</evidence>
<keyword evidence="7" id="KW-1185">Reference proteome</keyword>
<dbReference type="SUPFAM" id="SSF53092">
    <property type="entry name" value="Creatinase/prolidase N-terminal domain"/>
    <property type="match status" value="1"/>
</dbReference>
<dbReference type="GO" id="GO:0004177">
    <property type="term" value="F:aminopeptidase activity"/>
    <property type="evidence" value="ECO:0007669"/>
    <property type="project" value="UniProtKB-ARBA"/>
</dbReference>
<protein>
    <recommendedName>
        <fullName evidence="8">Creatinase N-terminal domain-containing protein</fullName>
    </recommendedName>
</protein>
<dbReference type="InterPro" id="IPR036005">
    <property type="entry name" value="Creatinase/aminopeptidase-like"/>
</dbReference>
<dbReference type="Proteomes" id="UP000479000">
    <property type="component" value="Unassembled WGS sequence"/>
</dbReference>
<dbReference type="Pfam" id="PF00557">
    <property type="entry name" value="Peptidase_M24"/>
    <property type="match status" value="1"/>
</dbReference>
<evidence type="ECO:0000313" key="6">
    <source>
        <dbReference type="EMBL" id="CAB0011574.1"/>
    </source>
</evidence>
<gene>
    <name evidence="6" type="ORF">NTEN_LOCUS16498</name>
</gene>
<dbReference type="FunFam" id="3.40.350.10:FF:000003">
    <property type="entry name" value="Xaa-pro aminopeptidase P"/>
    <property type="match status" value="1"/>
</dbReference>
<keyword evidence="3" id="KW-0378">Hydrolase</keyword>
<sequence>MRSGHSGSSTIEGIVIVGDIGTRSSRVLLKYTMDATNAKRSDTVDKLRKLFSDPKFCPEPISAYIISHDDQHMSEYLADGEKRLEFVSGFSGSAGTLVITLEKAFLWTDARYYIQASEELEHPFELKETDATSETPGQWLAKNLSSGDRVGADPALFSCSSWKELRSEMRKTGVNLVEITTNLVDIIWLEKPPAPSNPVVVLPPKYSGLLNLRGSDIEYNPVFFSFVVIHVNNGITEVQLYCKSSQLPTPEIKEHLKLEGAKIEMHQDGTTDVTRTVHLGVPTDYQKECFTRVLKGVIALNTARFPQKLKSYVLDAFARRALWDVGLEYGHGTGHGIGAYLCVHEGPMSISWRPRPDDSGLEADMFVSNGTTHLII</sequence>
<feature type="domain" description="Creatinase N-terminal" evidence="5">
    <location>
        <begin position="61"/>
        <end position="180"/>
    </location>
</feature>
<evidence type="ECO:0000256" key="3">
    <source>
        <dbReference type="ARBA" id="ARBA00022801"/>
    </source>
</evidence>
<keyword evidence="2" id="KW-0479">Metal-binding</keyword>